<dbReference type="GO" id="GO:0004764">
    <property type="term" value="F:shikimate 3-dehydrogenase (NADP+) activity"/>
    <property type="evidence" value="ECO:0007669"/>
    <property type="project" value="UniProtKB-EC"/>
</dbReference>
<evidence type="ECO:0000259" key="7">
    <source>
        <dbReference type="Pfam" id="PF08501"/>
    </source>
</evidence>
<keyword evidence="4" id="KW-0560">Oxidoreductase</keyword>
<dbReference type="HAMAP" id="MF_00222">
    <property type="entry name" value="Shikimate_DH_AroE"/>
    <property type="match status" value="1"/>
</dbReference>
<dbReference type="GO" id="GO:0019632">
    <property type="term" value="P:shikimate metabolic process"/>
    <property type="evidence" value="ECO:0007669"/>
    <property type="project" value="InterPro"/>
</dbReference>
<accession>A0A6J6H8K0</accession>
<dbReference type="Gene3D" id="3.40.50.10860">
    <property type="entry name" value="Leucine Dehydrogenase, chain A, domain 1"/>
    <property type="match status" value="1"/>
</dbReference>
<dbReference type="EC" id="1.1.1.25" evidence="1"/>
<evidence type="ECO:0000256" key="4">
    <source>
        <dbReference type="ARBA" id="ARBA00023002"/>
    </source>
</evidence>
<gene>
    <name evidence="8" type="ORF">UFOPK1874_00360</name>
</gene>
<dbReference type="UniPathway" id="UPA00053">
    <property type="reaction ID" value="UER00087"/>
</dbReference>
<evidence type="ECO:0000256" key="3">
    <source>
        <dbReference type="ARBA" id="ARBA00022857"/>
    </source>
</evidence>
<organism evidence="8">
    <name type="scientific">freshwater metagenome</name>
    <dbReference type="NCBI Taxonomy" id="449393"/>
    <lineage>
        <taxon>unclassified sequences</taxon>
        <taxon>metagenomes</taxon>
        <taxon>ecological metagenomes</taxon>
    </lineage>
</organism>
<proteinExistence type="inferred from homology"/>
<name>A0A6J6H8K0_9ZZZZ</name>
<dbReference type="InterPro" id="IPR022893">
    <property type="entry name" value="Shikimate_DH_fam"/>
</dbReference>
<evidence type="ECO:0000313" key="8">
    <source>
        <dbReference type="EMBL" id="CAB4610032.1"/>
    </source>
</evidence>
<dbReference type="EMBL" id="CAEZUX010000023">
    <property type="protein sequence ID" value="CAB4610032.1"/>
    <property type="molecule type" value="Genomic_DNA"/>
</dbReference>
<evidence type="ECO:0000259" key="6">
    <source>
        <dbReference type="Pfam" id="PF01488"/>
    </source>
</evidence>
<evidence type="ECO:0000256" key="1">
    <source>
        <dbReference type="ARBA" id="ARBA00012962"/>
    </source>
</evidence>
<dbReference type="InterPro" id="IPR013708">
    <property type="entry name" value="Shikimate_DH-bd_N"/>
</dbReference>
<protein>
    <recommendedName>
        <fullName evidence="1">shikimate dehydrogenase (NADP(+))</fullName>
        <ecNumber evidence="1">1.1.1.25</ecNumber>
    </recommendedName>
</protein>
<dbReference type="GO" id="GO:0050661">
    <property type="term" value="F:NADP binding"/>
    <property type="evidence" value="ECO:0007669"/>
    <property type="project" value="InterPro"/>
</dbReference>
<dbReference type="Gene3D" id="3.40.50.720">
    <property type="entry name" value="NAD(P)-binding Rossmann-like Domain"/>
    <property type="match status" value="1"/>
</dbReference>
<dbReference type="SUPFAM" id="SSF53223">
    <property type="entry name" value="Aminoacid dehydrogenase-like, N-terminal domain"/>
    <property type="match status" value="1"/>
</dbReference>
<reference evidence="8" key="1">
    <citation type="submission" date="2020-05" db="EMBL/GenBank/DDBJ databases">
        <authorList>
            <person name="Chiriac C."/>
            <person name="Salcher M."/>
            <person name="Ghai R."/>
            <person name="Kavagutti S V."/>
        </authorList>
    </citation>
    <scope>NUCLEOTIDE SEQUENCE</scope>
</reference>
<keyword evidence="5" id="KW-0057">Aromatic amino acid biosynthesis</keyword>
<dbReference type="Pfam" id="PF01488">
    <property type="entry name" value="Shikimate_DH"/>
    <property type="match status" value="1"/>
</dbReference>
<dbReference type="InterPro" id="IPR046346">
    <property type="entry name" value="Aminoacid_DH-like_N_sf"/>
</dbReference>
<dbReference type="InterPro" id="IPR036291">
    <property type="entry name" value="NAD(P)-bd_dom_sf"/>
</dbReference>
<feature type="domain" description="Quinate/shikimate 5-dehydrogenase/glutamyl-tRNA reductase" evidence="6">
    <location>
        <begin position="122"/>
        <end position="169"/>
    </location>
</feature>
<dbReference type="GO" id="GO:0009423">
    <property type="term" value="P:chorismate biosynthetic process"/>
    <property type="evidence" value="ECO:0007669"/>
    <property type="project" value="UniProtKB-UniPathway"/>
</dbReference>
<evidence type="ECO:0000256" key="5">
    <source>
        <dbReference type="ARBA" id="ARBA00023141"/>
    </source>
</evidence>
<dbReference type="PANTHER" id="PTHR21089">
    <property type="entry name" value="SHIKIMATE DEHYDROGENASE"/>
    <property type="match status" value="1"/>
</dbReference>
<keyword evidence="3" id="KW-0521">NADP</keyword>
<dbReference type="Pfam" id="PF08501">
    <property type="entry name" value="Shikimate_dh_N"/>
    <property type="match status" value="1"/>
</dbReference>
<dbReference type="GO" id="GO:0008652">
    <property type="term" value="P:amino acid biosynthetic process"/>
    <property type="evidence" value="ECO:0007669"/>
    <property type="project" value="UniProtKB-KW"/>
</dbReference>
<dbReference type="SUPFAM" id="SSF51735">
    <property type="entry name" value="NAD(P)-binding Rossmann-fold domains"/>
    <property type="match status" value="1"/>
</dbReference>
<feature type="domain" description="Shikimate dehydrogenase substrate binding N-terminal" evidence="7">
    <location>
        <begin position="11"/>
        <end position="93"/>
    </location>
</feature>
<dbReference type="InterPro" id="IPR011342">
    <property type="entry name" value="Shikimate_DH"/>
</dbReference>
<evidence type="ECO:0000256" key="2">
    <source>
        <dbReference type="ARBA" id="ARBA00022605"/>
    </source>
</evidence>
<dbReference type="InterPro" id="IPR006151">
    <property type="entry name" value="Shikm_DH/Glu-tRNA_Rdtase"/>
</dbReference>
<dbReference type="CDD" id="cd01065">
    <property type="entry name" value="NAD_bind_Shikimate_DH"/>
    <property type="match status" value="1"/>
</dbReference>
<dbReference type="GO" id="GO:0009073">
    <property type="term" value="P:aromatic amino acid family biosynthetic process"/>
    <property type="evidence" value="ECO:0007669"/>
    <property type="project" value="UniProtKB-KW"/>
</dbReference>
<dbReference type="PANTHER" id="PTHR21089:SF1">
    <property type="entry name" value="BIFUNCTIONAL 3-DEHYDROQUINATE DEHYDRATASE_SHIKIMATE DEHYDROGENASE, CHLOROPLASTIC"/>
    <property type="match status" value="1"/>
</dbReference>
<dbReference type="NCBIfam" id="TIGR00507">
    <property type="entry name" value="aroE"/>
    <property type="match status" value="1"/>
</dbReference>
<sequence>MTSTSPLLAAVVGTPITHSLSPAIYRAAFAAQNLTGDYAAVDSNADSIAAVFADLQSQGVRGLSVTMPLKEAIISLLQSVDEDAVLLNAVNCVDFNNGVATGHNTDGDGCCDALEQQGGALLGGAHAVVLGAGGTARSVALALGRRGTRVAIINRTAEKAEELVRTLAPAAQEAGGDIVIGSLSEIARAGVLVNTTSVGMNSEEMPISANVLHRNLVVLDAVYSPMDTALLKAARQAGAVTVDGLWMLIQQARRQCVYQFGWNPDAVPMREAAERELAARRK</sequence>
<dbReference type="AlphaFoldDB" id="A0A6J6H8K0"/>
<keyword evidence="2" id="KW-0028">Amino-acid biosynthesis</keyword>